<proteinExistence type="predicted"/>
<feature type="domain" description="VanZ-like" evidence="2">
    <location>
        <begin position="11"/>
        <end position="120"/>
    </location>
</feature>
<dbReference type="EMBL" id="CP022423">
    <property type="protein sequence ID" value="ASM76804.1"/>
    <property type="molecule type" value="Genomic_DNA"/>
</dbReference>
<feature type="transmembrane region" description="Helical" evidence="1">
    <location>
        <begin position="204"/>
        <end position="223"/>
    </location>
</feature>
<keyword evidence="1" id="KW-0472">Membrane</keyword>
<name>A0A221KCN4_VITFI</name>
<feature type="transmembrane region" description="Helical" evidence="1">
    <location>
        <begin position="293"/>
        <end position="311"/>
    </location>
</feature>
<reference evidence="3 4" key="1">
    <citation type="submission" date="2017-07" db="EMBL/GenBank/DDBJ databases">
        <title>Complete Genome Sequence of the cosmetic ferment Vitreoscilla filiformis (ATCC15551).</title>
        <authorList>
            <person name="Contreras S."/>
            <person name="Sagory-Zalkind P."/>
            <person name="Blanquart H."/>
            <person name="Iltis A."/>
            <person name="Morand S.C."/>
        </authorList>
    </citation>
    <scope>NUCLEOTIDE SEQUENCE [LARGE SCALE GENOMIC DNA]</scope>
    <source>
        <strain evidence="3 4">ATCC 15551</strain>
    </source>
</reference>
<feature type="transmembrane region" description="Helical" evidence="1">
    <location>
        <begin position="68"/>
        <end position="87"/>
    </location>
</feature>
<dbReference type="KEGG" id="vff:VITFI_CDS1026"/>
<feature type="transmembrane region" description="Helical" evidence="1">
    <location>
        <begin position="102"/>
        <end position="121"/>
    </location>
</feature>
<feature type="transmembrane region" description="Helical" evidence="1">
    <location>
        <begin position="38"/>
        <end position="61"/>
    </location>
</feature>
<dbReference type="Proteomes" id="UP000199729">
    <property type="component" value="Chromosome"/>
</dbReference>
<gene>
    <name evidence="3" type="ORF">VITFI_CDS1026</name>
</gene>
<feature type="transmembrane region" description="Helical" evidence="1">
    <location>
        <begin position="331"/>
        <end position="351"/>
    </location>
</feature>
<dbReference type="AlphaFoldDB" id="A0A221KCN4"/>
<keyword evidence="1" id="KW-1133">Transmembrane helix</keyword>
<accession>A0A221KCN4</accession>
<organism evidence="3 4">
    <name type="scientific">Vitreoscilla filiformis</name>
    <dbReference type="NCBI Taxonomy" id="63"/>
    <lineage>
        <taxon>Bacteria</taxon>
        <taxon>Pseudomonadati</taxon>
        <taxon>Pseudomonadota</taxon>
        <taxon>Betaproteobacteria</taxon>
        <taxon>Neisseriales</taxon>
        <taxon>Neisseriaceae</taxon>
        <taxon>Vitreoscilla</taxon>
    </lineage>
</organism>
<dbReference type="Pfam" id="PF04892">
    <property type="entry name" value="VanZ"/>
    <property type="match status" value="1"/>
</dbReference>
<evidence type="ECO:0000256" key="1">
    <source>
        <dbReference type="SAM" id="Phobius"/>
    </source>
</evidence>
<feature type="transmembrane region" description="Helical" evidence="1">
    <location>
        <begin position="263"/>
        <end position="286"/>
    </location>
</feature>
<feature type="transmembrane region" description="Helical" evidence="1">
    <location>
        <begin position="235"/>
        <end position="257"/>
    </location>
</feature>
<keyword evidence="1" id="KW-0812">Transmembrane</keyword>
<dbReference type="NCBIfam" id="NF037970">
    <property type="entry name" value="vanZ_1"/>
    <property type="match status" value="1"/>
</dbReference>
<dbReference type="InterPro" id="IPR006976">
    <property type="entry name" value="VanZ-like"/>
</dbReference>
<evidence type="ECO:0000313" key="4">
    <source>
        <dbReference type="Proteomes" id="UP000199729"/>
    </source>
</evidence>
<evidence type="ECO:0000259" key="2">
    <source>
        <dbReference type="Pfam" id="PF04892"/>
    </source>
</evidence>
<protein>
    <submittedName>
        <fullName evidence="3">Teicoplanin resistance protein VanZ</fullName>
    </submittedName>
</protein>
<sequence length="367" mass="40791">MALAALVVYASLYPFSDWHWPGGAVHWHDVLWLQLPRWWGTFDSWANFVGYVPLGILLYVAGRRQHHPALVCLLIAVAGPALLSYLMEVVQHFLPRRYPSMLDWLLNTGGGAVGAGLGWVLERLDWLDRWHHWRERWFIQHSTGALVLLWLWPAALLFPTSVPLGLGPSWVRVQDTLIDWLIDVPWAQAPLELIAELTVSEARLPLLVEGFMVLLGLLCPCLLSHTITRTPWRRMAMVPALTGLAALGATCSAALNFGPEHALAWVSPAVPAALVSAVGLALGLAWVPQRLSAGLGLAGLALLCLLVIQAPEDPYLNQTLQGWEQSRFVRFHGLAQWIGWLWPLAAGAWLIRRLALPLRSRPFKPAT</sequence>
<keyword evidence="4" id="KW-1185">Reference proteome</keyword>
<feature type="transmembrane region" description="Helical" evidence="1">
    <location>
        <begin position="142"/>
        <end position="162"/>
    </location>
</feature>
<evidence type="ECO:0000313" key="3">
    <source>
        <dbReference type="EMBL" id="ASM76804.1"/>
    </source>
</evidence>